<dbReference type="RefSeq" id="WP_043780491.1">
    <property type="nucleotide sequence ID" value="NZ_JMQI01000028.1"/>
</dbReference>
<proteinExistence type="predicted"/>
<dbReference type="STRING" id="287986.DV20_15060"/>
<organism evidence="1 2">
    <name type="scientific">Amycolatopsis rifamycinica</name>
    <dbReference type="NCBI Taxonomy" id="287986"/>
    <lineage>
        <taxon>Bacteria</taxon>
        <taxon>Bacillati</taxon>
        <taxon>Actinomycetota</taxon>
        <taxon>Actinomycetes</taxon>
        <taxon>Pseudonocardiales</taxon>
        <taxon>Pseudonocardiaceae</taxon>
        <taxon>Amycolatopsis</taxon>
    </lineage>
</organism>
<dbReference type="eggNOG" id="ENOG5032UFC">
    <property type="taxonomic scope" value="Bacteria"/>
</dbReference>
<keyword evidence="2" id="KW-1185">Reference proteome</keyword>
<dbReference type="AlphaFoldDB" id="A0A066UAI4"/>
<evidence type="ECO:0000313" key="1">
    <source>
        <dbReference type="EMBL" id="KDN21208.1"/>
    </source>
</evidence>
<reference evidence="1 2" key="1">
    <citation type="submission" date="2014-05" db="EMBL/GenBank/DDBJ databases">
        <title>Draft genome sequence of Amycolatopsis rifamycinica DSM 46095.</title>
        <authorList>
            <person name="Lal R."/>
            <person name="Saxena A."/>
            <person name="Kumari R."/>
            <person name="Mukherjee U."/>
            <person name="Singh P."/>
            <person name="Sangwan N."/>
            <person name="Mahato N.K."/>
        </authorList>
    </citation>
    <scope>NUCLEOTIDE SEQUENCE [LARGE SCALE GENOMIC DNA]</scope>
    <source>
        <strain evidence="1 2">DSM 46095</strain>
    </source>
</reference>
<sequence length="167" mass="18669">MVRNVHTRRFPGHRAGLVELLDTVGTPDDRLWPVADWPPTRLEGPRVPGTPAGHGPVGYVLEEAGADRLRFRFTAPAGVHGHHGFTIDGDALTHVLEASLHGWARLTWPLFFRPLHDALLEQLLDRAELALTGRVERPVRWSPYVRFLRGLGKIRSRRPRPAAKLGA</sequence>
<protein>
    <recommendedName>
        <fullName evidence="3">SRPBCC family protein</fullName>
    </recommendedName>
</protein>
<dbReference type="OrthoDB" id="7067492at2"/>
<dbReference type="Proteomes" id="UP000027345">
    <property type="component" value="Unassembled WGS sequence"/>
</dbReference>
<comment type="caution">
    <text evidence="1">The sequence shown here is derived from an EMBL/GenBank/DDBJ whole genome shotgun (WGS) entry which is preliminary data.</text>
</comment>
<accession>A0A066UAI4</accession>
<evidence type="ECO:0008006" key="3">
    <source>
        <dbReference type="Google" id="ProtNLM"/>
    </source>
</evidence>
<name>A0A066UAI4_9PSEU</name>
<gene>
    <name evidence="1" type="ORF">DV20_15060</name>
</gene>
<evidence type="ECO:0000313" key="2">
    <source>
        <dbReference type="Proteomes" id="UP000027345"/>
    </source>
</evidence>
<dbReference type="EMBL" id="JMQI01000028">
    <property type="protein sequence ID" value="KDN21208.1"/>
    <property type="molecule type" value="Genomic_DNA"/>
</dbReference>